<name>A0A6B9SVQ5_9CAUD</name>
<proteinExistence type="predicted"/>
<sequence length="79" mass="9152">MYAIQATSHFVQFVLKSVSVNGFPKYVPMYTFNLGIITTFATLEECQKFIDEYDPNPDACLPWRAYKLHDLEIAQLETK</sequence>
<evidence type="ECO:0000313" key="2">
    <source>
        <dbReference type="Proteomes" id="UP000464957"/>
    </source>
</evidence>
<evidence type="ECO:0000313" key="1">
    <source>
        <dbReference type="EMBL" id="QHJ74446.1"/>
    </source>
</evidence>
<accession>A0A6B9SVQ5</accession>
<reference evidence="1 2" key="1">
    <citation type="submission" date="2019-12" db="EMBL/GenBank/DDBJ databases">
        <authorList>
            <person name="Harris M."/>
            <person name="Ho T.C."/>
            <person name="Fruchtman H."/>
            <person name="Garin M."/>
            <person name="Kubatin V."/>
            <person name="Lu T."/>
            <person name="Xue L."/>
            <person name="Marr M.T."/>
        </authorList>
    </citation>
    <scope>NUCLEOTIDE SEQUENCE [LARGE SCALE GENOMIC DNA]</scope>
</reference>
<gene>
    <name evidence="1" type="ORF">VH12019_00119</name>
</gene>
<organism evidence="1 2">
    <name type="scientific">Vibrio phage VH1_2019</name>
    <dbReference type="NCBI Taxonomy" id="2686307"/>
    <lineage>
        <taxon>Viruses</taxon>
        <taxon>Duplodnaviria</taxon>
        <taxon>Heunggongvirae</taxon>
        <taxon>Uroviricota</taxon>
        <taxon>Caudoviricetes</taxon>
        <taxon>Pantevenvirales</taxon>
        <taxon>Straboviridae</taxon>
        <taxon>Schizotequatrovirus</taxon>
        <taxon>Schizotequatrovirus KVP40</taxon>
    </lineage>
</organism>
<dbReference type="Proteomes" id="UP000464957">
    <property type="component" value="Segment"/>
</dbReference>
<protein>
    <submittedName>
        <fullName evidence="1">Uncharacterized protein</fullName>
    </submittedName>
</protein>
<dbReference type="EMBL" id="MN794232">
    <property type="protein sequence ID" value="QHJ74446.1"/>
    <property type="molecule type" value="Genomic_DNA"/>
</dbReference>